<dbReference type="InterPro" id="IPR006015">
    <property type="entry name" value="Universal_stress_UspA"/>
</dbReference>
<accession>A0A0K8QPV2</accession>
<organism evidence="4">
    <name type="scientific">Mizugakiibacter sediminis</name>
    <dbReference type="NCBI Taxonomy" id="1475481"/>
    <lineage>
        <taxon>Bacteria</taxon>
        <taxon>Pseudomonadati</taxon>
        <taxon>Pseudomonadota</taxon>
        <taxon>Gammaproteobacteria</taxon>
        <taxon>Lysobacterales</taxon>
        <taxon>Rhodanobacteraceae</taxon>
        <taxon>Mizugakiibacter</taxon>
    </lineage>
</organism>
<reference evidence="3" key="1">
    <citation type="submission" date="2015-03" db="EMBL/GenBank/DDBJ databases">
        <title>Draft genome sequence of Mizugakiibacter sediminis skMP5.</title>
        <authorList>
            <person name="Watanabe T."/>
            <person name="Kojima H."/>
            <person name="Fukui M."/>
        </authorList>
    </citation>
    <scope>NUCLEOTIDE SEQUENCE</scope>
    <source>
        <strain evidence="3">SkMP5</strain>
    </source>
</reference>
<keyword evidence="5" id="KW-1185">Reference proteome</keyword>
<dbReference type="EMBL" id="DF970239">
    <property type="protein sequence ID" value="GAP66934.1"/>
    <property type="molecule type" value="Genomic_DNA"/>
</dbReference>
<dbReference type="Pfam" id="PF00582">
    <property type="entry name" value="Usp"/>
    <property type="match status" value="1"/>
</dbReference>
<evidence type="ECO:0000313" key="4">
    <source>
        <dbReference type="EMBL" id="GAP66934.1"/>
    </source>
</evidence>
<dbReference type="HOGENOM" id="CLU_049301_16_4_6"/>
<proteinExistence type="inferred from homology"/>
<evidence type="ECO:0000259" key="2">
    <source>
        <dbReference type="Pfam" id="PF00582"/>
    </source>
</evidence>
<sequence length="160" mass="16773">MFKHILVGFDGSESSRRGFGTALEMAVRLGGALTVMQVLATYERVFAGTKEMRDLPSRNAYESAILAAAQREVAALTDAAEARGVPCRTVLEFAAEPHQALLLQAQRDACDLIVLGGGRDERGGRVPPGRETASTLVRGSIPVLVVGAAAEPAAAPAWTG</sequence>
<dbReference type="AlphaFoldDB" id="A0A0K8QPV2"/>
<dbReference type="RefSeq" id="WP_062537498.1">
    <property type="nucleotide sequence ID" value="NZ_DF970239.1"/>
</dbReference>
<comment type="similarity">
    <text evidence="1">Belongs to the universal stress protein A family.</text>
</comment>
<name>A0A0K8QPV2_9GAMM</name>
<dbReference type="PRINTS" id="PR01438">
    <property type="entry name" value="UNVRSLSTRESS"/>
</dbReference>
<evidence type="ECO:0000256" key="1">
    <source>
        <dbReference type="ARBA" id="ARBA00008791"/>
    </source>
</evidence>
<dbReference type="EMBL" id="DF952378">
    <property type="protein sequence ID" value="GAN44098.1"/>
    <property type="molecule type" value="Genomic_DNA"/>
</dbReference>
<gene>
    <name evidence="3" type="ORF">MBSD_0618</name>
    <name evidence="4" type="ORF">MBSD_n2250</name>
</gene>
<protein>
    <submittedName>
        <fullName evidence="3 4">Universal stress protein UspA</fullName>
    </submittedName>
</protein>
<dbReference type="SUPFAM" id="SSF52402">
    <property type="entry name" value="Adenine nucleotide alpha hydrolases-like"/>
    <property type="match status" value="1"/>
</dbReference>
<dbReference type="Gene3D" id="3.40.50.620">
    <property type="entry name" value="HUPs"/>
    <property type="match status" value="1"/>
</dbReference>
<dbReference type="InterPro" id="IPR014729">
    <property type="entry name" value="Rossmann-like_a/b/a_fold"/>
</dbReference>
<reference evidence="4" key="2">
    <citation type="submission" date="2015-08" db="EMBL/GenBank/DDBJ databases">
        <title>Complete DNA Sequence of Pseudomonas syringae pv. actinidiae, the Causal Agent of Kiwifruit Canker Disease.</title>
        <authorList>
            <person name="Rikkerink E.H.A."/>
            <person name="Fineran P.C."/>
        </authorList>
    </citation>
    <scope>NUCLEOTIDE SEQUENCE</scope>
    <source>
        <strain evidence="4">SkMP5</strain>
    </source>
</reference>
<dbReference type="STRING" id="1475481.GCA_000953855_02296"/>
<dbReference type="Proteomes" id="UP000253740">
    <property type="component" value="Unassembled WGS sequence"/>
</dbReference>
<dbReference type="InterPro" id="IPR006016">
    <property type="entry name" value="UspA"/>
</dbReference>
<evidence type="ECO:0000313" key="3">
    <source>
        <dbReference type="EMBL" id="GAN44098.1"/>
    </source>
</evidence>
<evidence type="ECO:0000313" key="5">
    <source>
        <dbReference type="Proteomes" id="UP000253740"/>
    </source>
</evidence>
<feature type="domain" description="UspA" evidence="2">
    <location>
        <begin position="1"/>
        <end position="146"/>
    </location>
</feature>
<dbReference type="CDD" id="cd00293">
    <property type="entry name" value="USP-like"/>
    <property type="match status" value="1"/>
</dbReference>